<sequence>MSLSNEALQKLVREIETQSLQAQQQISIVRSQTANKQREMRIAQLTRSELASLPVNTNVYEGVGKMFVLEPVSSLNDKLGKQVKTLESDVEGLGKRLHYLETTAKNSQEHINQILRRGGGESS</sequence>
<evidence type="ECO:0000313" key="4">
    <source>
        <dbReference type="Proteomes" id="UP001642405"/>
    </source>
</evidence>
<dbReference type="SUPFAM" id="SSF46579">
    <property type="entry name" value="Prefoldin"/>
    <property type="match status" value="1"/>
</dbReference>
<dbReference type="Proteomes" id="UP001642405">
    <property type="component" value="Unassembled WGS sequence"/>
</dbReference>
<dbReference type="Gene3D" id="1.10.287.370">
    <property type="match status" value="1"/>
</dbReference>
<accession>A0ABP0BFE8</accession>
<dbReference type="PANTHER" id="PTHR20903">
    <property type="entry name" value="PREFOLDIN SUBUNIT 1-RELATED"/>
    <property type="match status" value="1"/>
</dbReference>
<name>A0ABP0BFE8_9PEZI</name>
<dbReference type="PANTHER" id="PTHR20903:SF0">
    <property type="entry name" value="PREFOLDIN SUBUNIT 1"/>
    <property type="match status" value="1"/>
</dbReference>
<keyword evidence="4" id="KW-1185">Reference proteome</keyword>
<evidence type="ECO:0000313" key="3">
    <source>
        <dbReference type="EMBL" id="CAK7218205.1"/>
    </source>
</evidence>
<comment type="caution">
    <text evidence="3">The sequence shown here is derived from an EMBL/GenBank/DDBJ whole genome shotgun (WGS) entry which is preliminary data.</text>
</comment>
<proteinExistence type="inferred from homology"/>
<keyword evidence="2" id="KW-0143">Chaperone</keyword>
<evidence type="ECO:0008006" key="5">
    <source>
        <dbReference type="Google" id="ProtNLM"/>
    </source>
</evidence>
<reference evidence="3 4" key="1">
    <citation type="submission" date="2024-01" db="EMBL/GenBank/DDBJ databases">
        <authorList>
            <person name="Allen C."/>
            <person name="Tagirdzhanova G."/>
        </authorList>
    </citation>
    <scope>NUCLEOTIDE SEQUENCE [LARGE SCALE GENOMIC DNA]</scope>
</reference>
<dbReference type="Pfam" id="PF01920">
    <property type="entry name" value="Prefoldin_2"/>
    <property type="match status" value="1"/>
</dbReference>
<dbReference type="InterPro" id="IPR002777">
    <property type="entry name" value="PFD_beta-like"/>
</dbReference>
<comment type="similarity">
    <text evidence="1">Belongs to the prefoldin subunit beta family.</text>
</comment>
<evidence type="ECO:0000256" key="2">
    <source>
        <dbReference type="ARBA" id="ARBA00023186"/>
    </source>
</evidence>
<gene>
    <name evidence="3" type="ORF">SCUCBS95973_003406</name>
</gene>
<dbReference type="InterPro" id="IPR009053">
    <property type="entry name" value="Prefoldin"/>
</dbReference>
<protein>
    <recommendedName>
        <fullName evidence="5">Prefoldin subunit 1</fullName>
    </recommendedName>
</protein>
<organism evidence="3 4">
    <name type="scientific">Sporothrix curviconia</name>
    <dbReference type="NCBI Taxonomy" id="1260050"/>
    <lineage>
        <taxon>Eukaryota</taxon>
        <taxon>Fungi</taxon>
        <taxon>Dikarya</taxon>
        <taxon>Ascomycota</taxon>
        <taxon>Pezizomycotina</taxon>
        <taxon>Sordariomycetes</taxon>
        <taxon>Sordariomycetidae</taxon>
        <taxon>Ophiostomatales</taxon>
        <taxon>Ophiostomataceae</taxon>
        <taxon>Sporothrix</taxon>
    </lineage>
</organism>
<dbReference type="EMBL" id="CAWUHB010000015">
    <property type="protein sequence ID" value="CAK7218205.1"/>
    <property type="molecule type" value="Genomic_DNA"/>
</dbReference>
<evidence type="ECO:0000256" key="1">
    <source>
        <dbReference type="ARBA" id="ARBA00008045"/>
    </source>
</evidence>
<dbReference type="CDD" id="cd23164">
    <property type="entry name" value="Prefoldin_1"/>
    <property type="match status" value="1"/>
</dbReference>